<dbReference type="EMBL" id="LXEY01000008">
    <property type="protein sequence ID" value="OAV62821.1"/>
    <property type="molecule type" value="Genomic_DNA"/>
</dbReference>
<dbReference type="AlphaFoldDB" id="A0A1B7M2L9"/>
<name>A0A1B7M2L9_9MICC</name>
<reference evidence="2 3" key="1">
    <citation type="submission" date="2016-04" db="EMBL/GenBank/DDBJ databases">
        <title>First whole genome shotgun sequence of the bacterium Enteractinococcus sp. strain UASWS1574.</title>
        <authorList>
            <person name="Crovadore J."/>
            <person name="Chablais R."/>
            <person name="Lefort F."/>
        </authorList>
    </citation>
    <scope>NUCLEOTIDE SEQUENCE [LARGE SCALE GENOMIC DNA]</scope>
    <source>
        <strain evidence="2 3">UASWS1574</strain>
    </source>
</reference>
<dbReference type="Proteomes" id="UP000078292">
    <property type="component" value="Unassembled WGS sequence"/>
</dbReference>
<evidence type="ECO:0000313" key="2">
    <source>
        <dbReference type="EMBL" id="OAV62821.1"/>
    </source>
</evidence>
<evidence type="ECO:0000256" key="1">
    <source>
        <dbReference type="SAM" id="Phobius"/>
    </source>
</evidence>
<organism evidence="2 3">
    <name type="scientific">Enteractinococcus helveticum</name>
    <dbReference type="NCBI Taxonomy" id="1837282"/>
    <lineage>
        <taxon>Bacteria</taxon>
        <taxon>Bacillati</taxon>
        <taxon>Actinomycetota</taxon>
        <taxon>Actinomycetes</taxon>
        <taxon>Micrococcales</taxon>
        <taxon>Micrococcaceae</taxon>
    </lineage>
</organism>
<sequence>MTAMDTYLHAYLMGVVTVVALWFYYQLAKIMLERCRVWYQYTKCGAVVESSTGFDRLTELQYVIHRLFRPCANRSRMYH</sequence>
<dbReference type="STRING" id="1837282.A6F49_04765"/>
<protein>
    <submittedName>
        <fullName evidence="2">Uncharacterized protein</fullName>
    </submittedName>
</protein>
<evidence type="ECO:0000313" key="3">
    <source>
        <dbReference type="Proteomes" id="UP000078292"/>
    </source>
</evidence>
<comment type="caution">
    <text evidence="2">The sequence shown here is derived from an EMBL/GenBank/DDBJ whole genome shotgun (WGS) entry which is preliminary data.</text>
</comment>
<accession>A0A1B7M2L9</accession>
<keyword evidence="1" id="KW-0472">Membrane</keyword>
<feature type="transmembrane region" description="Helical" evidence="1">
    <location>
        <begin position="6"/>
        <end position="25"/>
    </location>
</feature>
<gene>
    <name evidence="2" type="ORF">A6F49_04765</name>
</gene>
<keyword evidence="3" id="KW-1185">Reference proteome</keyword>
<keyword evidence="1" id="KW-1133">Transmembrane helix</keyword>
<proteinExistence type="predicted"/>
<keyword evidence="1" id="KW-0812">Transmembrane</keyword>